<sequence>MAFKITGLTVLNAENPSCFQVMLAHETNGAQFNFRVVIPKNAYDLTIREIEEHSKAEAKKLAEAG</sequence>
<comment type="caution">
    <text evidence="1">The sequence shown here is derived from an EMBL/GenBank/DDBJ whole genome shotgun (WGS) entry which is preliminary data.</text>
</comment>
<evidence type="ECO:0000313" key="1">
    <source>
        <dbReference type="EMBL" id="HJH17654.1"/>
    </source>
</evidence>
<proteinExistence type="predicted"/>
<reference evidence="1" key="2">
    <citation type="submission" date="2021-09" db="EMBL/GenBank/DDBJ databases">
        <authorList>
            <person name="Gilroy R."/>
        </authorList>
    </citation>
    <scope>NUCLEOTIDE SEQUENCE</scope>
    <source>
        <strain evidence="1">ChiSjej2B20-17149</strain>
    </source>
</reference>
<dbReference type="AlphaFoldDB" id="A0A921T6E7"/>
<gene>
    <name evidence="1" type="ORF">K8W20_02930</name>
</gene>
<accession>A0A921T6E7</accession>
<name>A0A921T6E7_9PSED</name>
<reference evidence="1" key="1">
    <citation type="journal article" date="2021" name="PeerJ">
        <title>Extensive microbial diversity within the chicken gut microbiome revealed by metagenomics and culture.</title>
        <authorList>
            <person name="Gilroy R."/>
            <person name="Ravi A."/>
            <person name="Getino M."/>
            <person name="Pursley I."/>
            <person name="Horton D.L."/>
            <person name="Alikhan N.F."/>
            <person name="Baker D."/>
            <person name="Gharbi K."/>
            <person name="Hall N."/>
            <person name="Watson M."/>
            <person name="Adriaenssens E.M."/>
            <person name="Foster-Nyarko E."/>
            <person name="Jarju S."/>
            <person name="Secka A."/>
            <person name="Antonio M."/>
            <person name="Oren A."/>
            <person name="Chaudhuri R.R."/>
            <person name="La Ragione R."/>
            <person name="Hildebrand F."/>
            <person name="Pallen M.J."/>
        </authorList>
    </citation>
    <scope>NUCLEOTIDE SEQUENCE</scope>
    <source>
        <strain evidence="1">ChiSjej2B20-17149</strain>
    </source>
</reference>
<protein>
    <submittedName>
        <fullName evidence="1">Uncharacterized protein</fullName>
    </submittedName>
</protein>
<organism evidence="1 2">
    <name type="scientific">Pseudomonas lactis</name>
    <dbReference type="NCBI Taxonomy" id="1615674"/>
    <lineage>
        <taxon>Bacteria</taxon>
        <taxon>Pseudomonadati</taxon>
        <taxon>Pseudomonadota</taxon>
        <taxon>Gammaproteobacteria</taxon>
        <taxon>Pseudomonadales</taxon>
        <taxon>Pseudomonadaceae</taxon>
        <taxon>Pseudomonas</taxon>
    </lineage>
</organism>
<dbReference type="Proteomes" id="UP000752172">
    <property type="component" value="Unassembled WGS sequence"/>
</dbReference>
<dbReference type="EMBL" id="DYTS01000053">
    <property type="protein sequence ID" value="HJH17654.1"/>
    <property type="molecule type" value="Genomic_DNA"/>
</dbReference>
<evidence type="ECO:0000313" key="2">
    <source>
        <dbReference type="Proteomes" id="UP000752172"/>
    </source>
</evidence>
<dbReference type="RefSeq" id="WP_124424269.1">
    <property type="nucleotide sequence ID" value="NZ_DYTS01000053.1"/>
</dbReference>